<feature type="domain" description="EcxA zinc-binding" evidence="2">
    <location>
        <begin position="400"/>
        <end position="706"/>
    </location>
</feature>
<name>A0A4S3M0E6_9FLAO</name>
<feature type="chain" id="PRO_5020733050" evidence="1">
    <location>
        <begin position="26"/>
        <end position="804"/>
    </location>
</feature>
<protein>
    <submittedName>
        <fullName evidence="5">DUF5117 domain-containing protein</fullName>
    </submittedName>
</protein>
<dbReference type="SUPFAM" id="SSF55486">
    <property type="entry name" value="Metalloproteases ('zincins'), catalytic domain"/>
    <property type="match status" value="1"/>
</dbReference>
<keyword evidence="6" id="KW-1185">Reference proteome</keyword>
<dbReference type="CDD" id="cd04276">
    <property type="entry name" value="ZnMc_MMP_like_2"/>
    <property type="match status" value="1"/>
</dbReference>
<feature type="domain" description="DUF5117" evidence="3">
    <location>
        <begin position="82"/>
        <end position="275"/>
    </location>
</feature>
<dbReference type="Pfam" id="PF16313">
    <property type="entry name" value="DUF4953"/>
    <property type="match status" value="1"/>
</dbReference>
<dbReference type="Gene3D" id="3.40.390.10">
    <property type="entry name" value="Collagenase (Catalytic Domain)"/>
    <property type="match status" value="1"/>
</dbReference>
<evidence type="ECO:0000259" key="4">
    <source>
        <dbReference type="Pfam" id="PF17162"/>
    </source>
</evidence>
<dbReference type="PANTHER" id="PTHR38478">
    <property type="entry name" value="PEPTIDASE M1A AND M12B"/>
    <property type="match status" value="1"/>
</dbReference>
<evidence type="ECO:0000313" key="6">
    <source>
        <dbReference type="Proteomes" id="UP000305939"/>
    </source>
</evidence>
<evidence type="ECO:0000313" key="5">
    <source>
        <dbReference type="EMBL" id="THD67811.1"/>
    </source>
</evidence>
<dbReference type="InterPro" id="IPR033428">
    <property type="entry name" value="DUF5118"/>
</dbReference>
<dbReference type="PANTHER" id="PTHR38478:SF1">
    <property type="entry name" value="ZINC DEPENDENT METALLOPROTEASE DOMAIN LIPOPROTEIN"/>
    <property type="match status" value="1"/>
</dbReference>
<dbReference type="InterPro" id="IPR033413">
    <property type="entry name" value="DUF5117"/>
</dbReference>
<dbReference type="AlphaFoldDB" id="A0A4S3M0E6"/>
<keyword evidence="1" id="KW-0732">Signal</keyword>
<comment type="caution">
    <text evidence="5">The sequence shown here is derived from an EMBL/GenBank/DDBJ whole genome shotgun (WGS) entry which is preliminary data.</text>
</comment>
<reference evidence="5 6" key="1">
    <citation type="submission" date="2019-04" db="EMBL/GenBank/DDBJ databases">
        <title>Draft genome sequence of Robertkochia marina CC-AMO-30D.</title>
        <authorList>
            <person name="Hameed A."/>
            <person name="Lin S.-Y."/>
            <person name="Shahina M."/>
            <person name="Lai W.-A."/>
            <person name="Young C.-C."/>
        </authorList>
    </citation>
    <scope>NUCLEOTIDE SEQUENCE [LARGE SCALE GENOMIC DNA]</scope>
    <source>
        <strain evidence="5 6">CC-AMO-30D</strain>
    </source>
</reference>
<dbReference type="OrthoDB" id="9776599at2"/>
<evidence type="ECO:0000256" key="1">
    <source>
        <dbReference type="SAM" id="SignalP"/>
    </source>
</evidence>
<dbReference type="Pfam" id="PF17162">
    <property type="entry name" value="DUF5118"/>
    <property type="match status" value="1"/>
</dbReference>
<dbReference type="InterPro" id="IPR024079">
    <property type="entry name" value="MetalloPept_cat_dom_sf"/>
</dbReference>
<dbReference type="RefSeq" id="WP_136336016.1">
    <property type="nucleotide sequence ID" value="NZ_QXMP01000014.1"/>
</dbReference>
<evidence type="ECO:0000259" key="2">
    <source>
        <dbReference type="Pfam" id="PF16313"/>
    </source>
</evidence>
<proteinExistence type="predicted"/>
<dbReference type="Proteomes" id="UP000305939">
    <property type="component" value="Unassembled WGS sequence"/>
</dbReference>
<sequence>MRSFLRICFLVTFMTSFSGLSPLQAQITFNKELKKFTGFFDFYYHEKKNKLYLEVDRLNEEFLYVYSLKTGIGNNDLGLDRGQLGNEQVVYFTRSGDKLLLVQPNLKYRAVSENKQERKSVEQAFAHSVLFGFKIEEWLNNDSYIIDMTPFLLEDWHGVTDRIKGRNAGTYSLDQTRSTLWMESTKSFPENSEFEALLTFKGSPKGRMITSVAPNSKYLSVVQHHSFIKLPDADYDTRKFHPGAGSIMLSYYDYASEIGTDLIQRLAIRHRLKKKDPDALVSEAVEPIVYYLDNGTPEPVRSALMEGASWWNQAFEAIGYKDAFQVKVLPDDADPMDVRYNVIQWVHRSTRGWSYGASVTDPRTGEIIKGHVSLGSLRVRQDYLIAQALLDDPFAQENDPMLEISLARIRQLAAHEVGHTLGFTHNFAASVSDRASVMDYPHPLYELEGNTITAKNAYDTGIGAWDKVSVAALYGDVPNEMDETQYVNNVLANAKKDGLFFITDSDARAQGGAHPKAHLWDNGKDAGAALKEVMQLRKVGIAQFDADHIKDGEPFTVLEDVFVPLYLFHRYQTEAAVKLIGGIDYSYAVKGNDDLIREAVDGKIQENALEAVLQTLHAEHLAIPADKLELFPPRAFGYARTRESFNSRTDVAFDAYSAAETAADMSLSLLLHPARASRMVQQKALNGKLPGFDEMLDELIDATFEQKFRDDYVQDVQHTINFRVLHHMMLLALHKDAYPQVRGIARAKIDILEADIKGKYGFPDAYKKEYLRIIDQFKKKPEEFQPLPVKKIPDGSPIGSYCEF</sequence>
<gene>
    <name evidence="5" type="ORF">E7Z59_09175</name>
</gene>
<feature type="signal peptide" evidence="1">
    <location>
        <begin position="1"/>
        <end position="25"/>
    </location>
</feature>
<feature type="domain" description="DUF5118" evidence="4">
    <location>
        <begin position="31"/>
        <end position="68"/>
    </location>
</feature>
<organism evidence="5 6">
    <name type="scientific">Robertkochia marina</name>
    <dbReference type="NCBI Taxonomy" id="1227945"/>
    <lineage>
        <taxon>Bacteria</taxon>
        <taxon>Pseudomonadati</taxon>
        <taxon>Bacteroidota</taxon>
        <taxon>Flavobacteriia</taxon>
        <taxon>Flavobacteriales</taxon>
        <taxon>Flavobacteriaceae</taxon>
        <taxon>Robertkochia</taxon>
    </lineage>
</organism>
<evidence type="ECO:0000259" key="3">
    <source>
        <dbReference type="Pfam" id="PF17148"/>
    </source>
</evidence>
<dbReference type="InterPro" id="IPR032534">
    <property type="entry name" value="EcxA_zinc-bd"/>
</dbReference>
<dbReference type="InterPro" id="IPR034032">
    <property type="entry name" value="Zn_MMP-like_bac"/>
</dbReference>
<accession>A0A4S3M0E6</accession>
<dbReference type="Pfam" id="PF17148">
    <property type="entry name" value="DUF5117"/>
    <property type="match status" value="1"/>
</dbReference>
<dbReference type="GO" id="GO:0008237">
    <property type="term" value="F:metallopeptidase activity"/>
    <property type="evidence" value="ECO:0007669"/>
    <property type="project" value="InterPro"/>
</dbReference>
<dbReference type="EMBL" id="SSMC01000002">
    <property type="protein sequence ID" value="THD67811.1"/>
    <property type="molecule type" value="Genomic_DNA"/>
</dbReference>